<keyword evidence="1" id="KW-0175">Coiled coil</keyword>
<feature type="non-terminal residue" evidence="2">
    <location>
        <position position="151"/>
    </location>
</feature>
<dbReference type="AlphaFoldDB" id="A0A5J4WIC3"/>
<organism evidence="2 3">
    <name type="scientific">Streblomastix strix</name>
    <dbReference type="NCBI Taxonomy" id="222440"/>
    <lineage>
        <taxon>Eukaryota</taxon>
        <taxon>Metamonada</taxon>
        <taxon>Preaxostyla</taxon>
        <taxon>Oxymonadida</taxon>
        <taxon>Streblomastigidae</taxon>
        <taxon>Streblomastix</taxon>
    </lineage>
</organism>
<protein>
    <submittedName>
        <fullName evidence="2">Uncharacterized protein</fullName>
    </submittedName>
</protein>
<comment type="caution">
    <text evidence="2">The sequence shown here is derived from an EMBL/GenBank/DDBJ whole genome shotgun (WGS) entry which is preliminary data.</text>
</comment>
<reference evidence="2 3" key="1">
    <citation type="submission" date="2019-03" db="EMBL/GenBank/DDBJ databases">
        <title>Single cell metagenomics reveals metabolic interactions within the superorganism composed of flagellate Streblomastix strix and complex community of Bacteroidetes bacteria on its surface.</title>
        <authorList>
            <person name="Treitli S.C."/>
            <person name="Kolisko M."/>
            <person name="Husnik F."/>
            <person name="Keeling P."/>
            <person name="Hampl V."/>
        </authorList>
    </citation>
    <scope>NUCLEOTIDE SEQUENCE [LARGE SCALE GENOMIC DNA]</scope>
    <source>
        <strain evidence="2">ST1C</strain>
    </source>
</reference>
<dbReference type="EMBL" id="SNRW01001866">
    <property type="protein sequence ID" value="KAA6394727.1"/>
    <property type="molecule type" value="Genomic_DNA"/>
</dbReference>
<evidence type="ECO:0000256" key="1">
    <source>
        <dbReference type="SAM" id="Coils"/>
    </source>
</evidence>
<accession>A0A5J4WIC3</accession>
<feature type="coiled-coil region" evidence="1">
    <location>
        <begin position="59"/>
        <end position="86"/>
    </location>
</feature>
<evidence type="ECO:0000313" key="2">
    <source>
        <dbReference type="EMBL" id="KAA6394727.1"/>
    </source>
</evidence>
<name>A0A5J4WIC3_9EUKA</name>
<proteinExistence type="predicted"/>
<evidence type="ECO:0000313" key="3">
    <source>
        <dbReference type="Proteomes" id="UP000324800"/>
    </source>
</evidence>
<gene>
    <name evidence="2" type="ORF">EZS28_009746</name>
</gene>
<sequence length="151" mass="18010">MQEPSQYGQSVSQPTEAEELGYFSRTKTRVQEVDYYTNKGIVLPYETYQKITGPQLTLNQQMRDRLDNLKVKEQLLAKRNENLEKLRVFIQSADGLRITVTIKRQRVTKYFTENITKAQRQERHYKAWKEEDKPADGYRHFIKNYLSPFLK</sequence>
<dbReference type="Proteomes" id="UP000324800">
    <property type="component" value="Unassembled WGS sequence"/>
</dbReference>